<gene>
    <name evidence="2" type="ORF">CGI_10002344</name>
</gene>
<evidence type="ECO:0000256" key="1">
    <source>
        <dbReference type="SAM" id="MobiDB-lite"/>
    </source>
</evidence>
<name>K1QB80_MAGGI</name>
<organism evidence="2">
    <name type="scientific">Magallana gigas</name>
    <name type="common">Pacific oyster</name>
    <name type="synonym">Crassostrea gigas</name>
    <dbReference type="NCBI Taxonomy" id="29159"/>
    <lineage>
        <taxon>Eukaryota</taxon>
        <taxon>Metazoa</taxon>
        <taxon>Spiralia</taxon>
        <taxon>Lophotrochozoa</taxon>
        <taxon>Mollusca</taxon>
        <taxon>Bivalvia</taxon>
        <taxon>Autobranchia</taxon>
        <taxon>Pteriomorphia</taxon>
        <taxon>Ostreida</taxon>
        <taxon>Ostreoidea</taxon>
        <taxon>Ostreidae</taxon>
        <taxon>Magallana</taxon>
    </lineage>
</organism>
<evidence type="ECO:0000313" key="2">
    <source>
        <dbReference type="EMBL" id="EKC31183.1"/>
    </source>
</evidence>
<dbReference type="EMBL" id="JH818070">
    <property type="protein sequence ID" value="EKC31183.1"/>
    <property type="molecule type" value="Genomic_DNA"/>
</dbReference>
<accession>K1QB80</accession>
<feature type="region of interest" description="Disordered" evidence="1">
    <location>
        <begin position="57"/>
        <end position="119"/>
    </location>
</feature>
<dbReference type="InParanoid" id="K1QB80"/>
<protein>
    <submittedName>
        <fullName evidence="2">Uncharacterized protein</fullName>
    </submittedName>
</protein>
<dbReference type="HOGENOM" id="CLU_1751445_0_0_1"/>
<feature type="compositionally biased region" description="Polar residues" evidence="1">
    <location>
        <begin position="78"/>
        <end position="93"/>
    </location>
</feature>
<proteinExistence type="predicted"/>
<sequence length="149" mass="16073">MEPDSPISSCVTWANWDSKASSLAINIGPPCTVPTFRACLSPAESIYLAVPPPSHPWGRDTSTFPAHPGELNGDERPQSWSFQSDLNPSQATVSLPWAPAKPSGSTTMPPGHPCHSRTRNSSYLDYSTPAFPPLSQDTIKQQCTALPQQ</sequence>
<dbReference type="AlphaFoldDB" id="K1QB80"/>
<reference evidence="2" key="1">
    <citation type="journal article" date="2012" name="Nature">
        <title>The oyster genome reveals stress adaptation and complexity of shell formation.</title>
        <authorList>
            <person name="Zhang G."/>
            <person name="Fang X."/>
            <person name="Guo X."/>
            <person name="Li L."/>
            <person name="Luo R."/>
            <person name="Xu F."/>
            <person name="Yang P."/>
            <person name="Zhang L."/>
            <person name="Wang X."/>
            <person name="Qi H."/>
            <person name="Xiong Z."/>
            <person name="Que H."/>
            <person name="Xie Y."/>
            <person name="Holland P.W."/>
            <person name="Paps J."/>
            <person name="Zhu Y."/>
            <person name="Wu F."/>
            <person name="Chen Y."/>
            <person name="Wang J."/>
            <person name="Peng C."/>
            <person name="Meng J."/>
            <person name="Yang L."/>
            <person name="Liu J."/>
            <person name="Wen B."/>
            <person name="Zhang N."/>
            <person name="Huang Z."/>
            <person name="Zhu Q."/>
            <person name="Feng Y."/>
            <person name="Mount A."/>
            <person name="Hedgecock D."/>
            <person name="Xu Z."/>
            <person name="Liu Y."/>
            <person name="Domazet-Loso T."/>
            <person name="Du Y."/>
            <person name="Sun X."/>
            <person name="Zhang S."/>
            <person name="Liu B."/>
            <person name="Cheng P."/>
            <person name="Jiang X."/>
            <person name="Li J."/>
            <person name="Fan D."/>
            <person name="Wang W."/>
            <person name="Fu W."/>
            <person name="Wang T."/>
            <person name="Wang B."/>
            <person name="Zhang J."/>
            <person name="Peng Z."/>
            <person name="Li Y."/>
            <person name="Li N."/>
            <person name="Wang J."/>
            <person name="Chen M."/>
            <person name="He Y."/>
            <person name="Tan F."/>
            <person name="Song X."/>
            <person name="Zheng Q."/>
            <person name="Huang R."/>
            <person name="Yang H."/>
            <person name="Du X."/>
            <person name="Chen L."/>
            <person name="Yang M."/>
            <person name="Gaffney P.M."/>
            <person name="Wang S."/>
            <person name="Luo L."/>
            <person name="She Z."/>
            <person name="Ming Y."/>
            <person name="Huang W."/>
            <person name="Zhang S."/>
            <person name="Huang B."/>
            <person name="Zhang Y."/>
            <person name="Qu T."/>
            <person name="Ni P."/>
            <person name="Miao G."/>
            <person name="Wang J."/>
            <person name="Wang Q."/>
            <person name="Steinberg C.E."/>
            <person name="Wang H."/>
            <person name="Li N."/>
            <person name="Qian L."/>
            <person name="Zhang G."/>
            <person name="Li Y."/>
            <person name="Yang H."/>
            <person name="Liu X."/>
            <person name="Wang J."/>
            <person name="Yin Y."/>
            <person name="Wang J."/>
        </authorList>
    </citation>
    <scope>NUCLEOTIDE SEQUENCE [LARGE SCALE GENOMIC DNA]</scope>
    <source>
        <strain evidence="2">05x7-T-G4-1.051#20</strain>
    </source>
</reference>